<comment type="caution">
    <text evidence="1">The sequence shown here is derived from an EMBL/GenBank/DDBJ whole genome shotgun (WGS) entry which is preliminary data.</text>
</comment>
<dbReference type="SUPFAM" id="SSF52047">
    <property type="entry name" value="RNI-like"/>
    <property type="match status" value="1"/>
</dbReference>
<dbReference type="EMBL" id="JBAHYK010003315">
    <property type="protein sequence ID" value="KAL0563653.1"/>
    <property type="molecule type" value="Genomic_DNA"/>
</dbReference>
<keyword evidence="2" id="KW-1185">Reference proteome</keyword>
<dbReference type="Proteomes" id="UP001465976">
    <property type="component" value="Unassembled WGS sequence"/>
</dbReference>
<gene>
    <name evidence="1" type="ORF">V5O48_018413</name>
</gene>
<accession>A0ABR3ELA4</accession>
<sequence length="647" mass="71447">MVHTKTCISRSQAAPLDIFLGMTPRTKPKSTPYNPSRNIPYVLQFATDTLALIMPEVSRFRELHVDLRKWNGDPESFFLALSLLEAAPSLTSLTILHAEPRRGTAADVPLPGTLPNIFSGNMPVLTRLTLESFTSWPSDYFHNLTHLCLFHQVPYSRPSTSAFLDFLECSPRLQELVLVDAGPTRISFEDYPRVSSDRCSVELSHLKELVIGEWPEPSMVRRLLTHLLLPTTTTIHVYGGSGPRSPGSDWSAWGGGPPPPAATWVPPPAPLGPALAGAGAPIGAGFPITSNPIPGDVQDDLHGITSFLPLDFAPTQILTELSLTRISRTSMVAHGAHYTVCKSELYVVDEYTNMDIRSLVLLSGLQFITTLVVLDATRNKPTSPGGWGGWPFAQNEVIAIDTWRVVFGGMTSLQALRIIQNKRWDALPVRTLLEALVPFTDTESDDATAKVPCPTLKTISLLGFYPTFPGFLISLAESRHEHGHALRSFEIHYDDNIMINEETRRRWRSEGQHPDVIYTPPETPVIIMVPLEAPAGDSPSDSDSDSVGVEHRFTAAEKTLLDTLNVEWERMKRYVETVVLDPCYRPARRAPMIGRSPANAGQTDSKMSSSVVIPPAWCPSQAYQWIHATLGTGSTGQDYDPWFDQDE</sequence>
<protein>
    <recommendedName>
        <fullName evidence="3">F-box domain-containing protein</fullName>
    </recommendedName>
</protein>
<name>A0ABR3ELA4_9AGAR</name>
<reference evidence="1 2" key="1">
    <citation type="submission" date="2024-02" db="EMBL/GenBank/DDBJ databases">
        <title>A draft genome for the cacao thread blight pathogen Marasmius crinis-equi.</title>
        <authorList>
            <person name="Cohen S.P."/>
            <person name="Baruah I.K."/>
            <person name="Amoako-Attah I."/>
            <person name="Bukari Y."/>
            <person name="Meinhardt L.W."/>
            <person name="Bailey B.A."/>
        </authorList>
    </citation>
    <scope>NUCLEOTIDE SEQUENCE [LARGE SCALE GENOMIC DNA]</scope>
    <source>
        <strain evidence="1 2">GH-76</strain>
    </source>
</reference>
<proteinExistence type="predicted"/>
<evidence type="ECO:0000313" key="2">
    <source>
        <dbReference type="Proteomes" id="UP001465976"/>
    </source>
</evidence>
<evidence type="ECO:0000313" key="1">
    <source>
        <dbReference type="EMBL" id="KAL0563653.1"/>
    </source>
</evidence>
<organism evidence="1 2">
    <name type="scientific">Marasmius crinis-equi</name>
    <dbReference type="NCBI Taxonomy" id="585013"/>
    <lineage>
        <taxon>Eukaryota</taxon>
        <taxon>Fungi</taxon>
        <taxon>Dikarya</taxon>
        <taxon>Basidiomycota</taxon>
        <taxon>Agaricomycotina</taxon>
        <taxon>Agaricomycetes</taxon>
        <taxon>Agaricomycetidae</taxon>
        <taxon>Agaricales</taxon>
        <taxon>Marasmiineae</taxon>
        <taxon>Marasmiaceae</taxon>
        <taxon>Marasmius</taxon>
    </lineage>
</organism>
<evidence type="ECO:0008006" key="3">
    <source>
        <dbReference type="Google" id="ProtNLM"/>
    </source>
</evidence>